<dbReference type="OrthoDB" id="5244716at2"/>
<feature type="region of interest" description="Disordered" evidence="6">
    <location>
        <begin position="1"/>
        <end position="50"/>
    </location>
</feature>
<dbReference type="InterPro" id="IPR013249">
    <property type="entry name" value="RNA_pol_sigma70_r4_t2"/>
</dbReference>
<dbReference type="NCBIfam" id="TIGR02937">
    <property type="entry name" value="sigma70-ECF"/>
    <property type="match status" value="1"/>
</dbReference>
<dbReference type="InterPro" id="IPR013325">
    <property type="entry name" value="RNA_pol_sigma_r2"/>
</dbReference>
<keyword evidence="2" id="KW-0805">Transcription regulation</keyword>
<keyword evidence="5" id="KW-0804">Transcription</keyword>
<evidence type="ECO:0000256" key="2">
    <source>
        <dbReference type="ARBA" id="ARBA00023015"/>
    </source>
</evidence>
<dbReference type="Pfam" id="PF04542">
    <property type="entry name" value="Sigma70_r2"/>
    <property type="match status" value="1"/>
</dbReference>
<organism evidence="9 10">
    <name type="scientific">Streptomyces reniochalinae</name>
    <dbReference type="NCBI Taxonomy" id="2250578"/>
    <lineage>
        <taxon>Bacteria</taxon>
        <taxon>Bacillati</taxon>
        <taxon>Actinomycetota</taxon>
        <taxon>Actinomycetes</taxon>
        <taxon>Kitasatosporales</taxon>
        <taxon>Streptomycetaceae</taxon>
        <taxon>Streptomyces</taxon>
    </lineage>
</organism>
<evidence type="ECO:0000313" key="10">
    <source>
        <dbReference type="Proteomes" id="UP000253507"/>
    </source>
</evidence>
<dbReference type="PANTHER" id="PTHR43133">
    <property type="entry name" value="RNA POLYMERASE ECF-TYPE SIGMA FACTO"/>
    <property type="match status" value="1"/>
</dbReference>
<name>A0A367E6G0_9ACTN</name>
<evidence type="ECO:0000256" key="5">
    <source>
        <dbReference type="ARBA" id="ARBA00023163"/>
    </source>
</evidence>
<dbReference type="SUPFAM" id="SSF88946">
    <property type="entry name" value="Sigma2 domain of RNA polymerase sigma factors"/>
    <property type="match status" value="1"/>
</dbReference>
<dbReference type="EMBL" id="QOIM01000052">
    <property type="protein sequence ID" value="RCG13573.1"/>
    <property type="molecule type" value="Genomic_DNA"/>
</dbReference>
<evidence type="ECO:0000256" key="3">
    <source>
        <dbReference type="ARBA" id="ARBA00023082"/>
    </source>
</evidence>
<dbReference type="PANTHER" id="PTHR43133:SF8">
    <property type="entry name" value="RNA POLYMERASE SIGMA FACTOR HI_1459-RELATED"/>
    <property type="match status" value="1"/>
</dbReference>
<evidence type="ECO:0000256" key="6">
    <source>
        <dbReference type="SAM" id="MobiDB-lite"/>
    </source>
</evidence>
<evidence type="ECO:0000313" key="9">
    <source>
        <dbReference type="EMBL" id="RCG13573.1"/>
    </source>
</evidence>
<evidence type="ECO:0000256" key="1">
    <source>
        <dbReference type="ARBA" id="ARBA00010641"/>
    </source>
</evidence>
<dbReference type="InterPro" id="IPR036388">
    <property type="entry name" value="WH-like_DNA-bd_sf"/>
</dbReference>
<dbReference type="Pfam" id="PF08281">
    <property type="entry name" value="Sigma70_r4_2"/>
    <property type="match status" value="1"/>
</dbReference>
<feature type="compositionally biased region" description="Basic and acidic residues" evidence="6">
    <location>
        <begin position="40"/>
        <end position="50"/>
    </location>
</feature>
<dbReference type="GO" id="GO:0006352">
    <property type="term" value="P:DNA-templated transcription initiation"/>
    <property type="evidence" value="ECO:0007669"/>
    <property type="project" value="InterPro"/>
</dbReference>
<feature type="compositionally biased region" description="Low complexity" evidence="6">
    <location>
        <begin position="13"/>
        <end position="39"/>
    </location>
</feature>
<dbReference type="GO" id="GO:0016987">
    <property type="term" value="F:sigma factor activity"/>
    <property type="evidence" value="ECO:0007669"/>
    <property type="project" value="UniProtKB-KW"/>
</dbReference>
<dbReference type="SUPFAM" id="SSF88659">
    <property type="entry name" value="Sigma3 and sigma4 domains of RNA polymerase sigma factors"/>
    <property type="match status" value="1"/>
</dbReference>
<dbReference type="Gene3D" id="1.10.10.10">
    <property type="entry name" value="Winged helix-like DNA-binding domain superfamily/Winged helix DNA-binding domain"/>
    <property type="match status" value="1"/>
</dbReference>
<dbReference type="RefSeq" id="WP_114019211.1">
    <property type="nucleotide sequence ID" value="NZ_QOIM01000052.1"/>
</dbReference>
<gene>
    <name evidence="9" type="ORF">DQ392_31990</name>
</gene>
<keyword evidence="10" id="KW-1185">Reference proteome</keyword>
<evidence type="ECO:0000259" key="7">
    <source>
        <dbReference type="Pfam" id="PF04542"/>
    </source>
</evidence>
<feature type="domain" description="RNA polymerase sigma factor 70 region 4 type 2" evidence="8">
    <location>
        <begin position="188"/>
        <end position="224"/>
    </location>
</feature>
<dbReference type="InterPro" id="IPR007627">
    <property type="entry name" value="RNA_pol_sigma70_r2"/>
</dbReference>
<evidence type="ECO:0000259" key="8">
    <source>
        <dbReference type="Pfam" id="PF08281"/>
    </source>
</evidence>
<comment type="caution">
    <text evidence="9">The sequence shown here is derived from an EMBL/GenBank/DDBJ whole genome shotgun (WGS) entry which is preliminary data.</text>
</comment>
<evidence type="ECO:0000256" key="4">
    <source>
        <dbReference type="ARBA" id="ARBA00023125"/>
    </source>
</evidence>
<feature type="region of interest" description="Disordered" evidence="6">
    <location>
        <begin position="137"/>
        <end position="162"/>
    </location>
</feature>
<protein>
    <submittedName>
        <fullName evidence="9">RNA polymerase sigma factor</fullName>
    </submittedName>
</protein>
<dbReference type="InterPro" id="IPR013324">
    <property type="entry name" value="RNA_pol_sigma_r3/r4-like"/>
</dbReference>
<dbReference type="AlphaFoldDB" id="A0A367E6G0"/>
<proteinExistence type="inferred from homology"/>
<keyword evidence="3" id="KW-0731">Sigma factor</keyword>
<dbReference type="Proteomes" id="UP000253507">
    <property type="component" value="Unassembled WGS sequence"/>
</dbReference>
<reference evidence="9 10" key="1">
    <citation type="submission" date="2018-06" db="EMBL/GenBank/DDBJ databases">
        <title>Streptomyces reniochalinae sp. nov. and Streptomyces diacarnus sp. nov. from marine sponges.</title>
        <authorList>
            <person name="Li L."/>
        </authorList>
    </citation>
    <scope>NUCLEOTIDE SEQUENCE [LARGE SCALE GENOMIC DNA]</scope>
    <source>
        <strain evidence="9 10">LHW50302</strain>
    </source>
</reference>
<keyword evidence="4" id="KW-0238">DNA-binding</keyword>
<dbReference type="Gene3D" id="1.10.1740.10">
    <property type="match status" value="1"/>
</dbReference>
<comment type="similarity">
    <text evidence="1">Belongs to the sigma-70 factor family. ECF subfamily.</text>
</comment>
<accession>A0A367E6G0</accession>
<feature type="domain" description="RNA polymerase sigma-70 region 2" evidence="7">
    <location>
        <begin position="71"/>
        <end position="137"/>
    </location>
</feature>
<dbReference type="InterPro" id="IPR014284">
    <property type="entry name" value="RNA_pol_sigma-70_dom"/>
</dbReference>
<dbReference type="GO" id="GO:0003677">
    <property type="term" value="F:DNA binding"/>
    <property type="evidence" value="ECO:0007669"/>
    <property type="project" value="UniProtKB-KW"/>
</dbReference>
<sequence length="233" mass="25642">MCPPASADAANQPFGPTEPATPAAPATPAGTGVPPGAAPHDNETFDPRSPDTETLALLAAQGDSASLDALLRAIRPDVVRRCGRFLLYREDAEEAAQDALLQVARNIHRFEGRSRFSTWLHTVVANCSRQKYRELKRRAAEQPTLPDEAGAPERRPDPRTTSVIAGSKVDVLEALERLEQESPHLVAPLVYRDLCQMDYAEIVDRLGIPLGTVKSRLHHARRHIRPWLTSQEL</sequence>
<dbReference type="InterPro" id="IPR039425">
    <property type="entry name" value="RNA_pol_sigma-70-like"/>
</dbReference>